<dbReference type="Pfam" id="PF11750">
    <property type="entry name" value="DUF3307"/>
    <property type="match status" value="1"/>
</dbReference>
<feature type="transmembrane region" description="Helical" evidence="1">
    <location>
        <begin position="77"/>
        <end position="96"/>
    </location>
</feature>
<reference evidence="2 3" key="2">
    <citation type="submission" date="2020-03" db="EMBL/GenBank/DDBJ databases">
        <authorList>
            <person name="Ichikawa N."/>
            <person name="Kimura A."/>
            <person name="Kitahashi Y."/>
            <person name="Uohara A."/>
        </authorList>
    </citation>
    <scope>NUCLEOTIDE SEQUENCE [LARGE SCALE GENOMIC DNA]</scope>
    <source>
        <strain evidence="2 3">NBRC 107702</strain>
    </source>
</reference>
<reference evidence="2 3" key="1">
    <citation type="submission" date="2020-03" db="EMBL/GenBank/DDBJ databases">
        <title>Whole genome shotgun sequence of Phytohabitans flavus NBRC 107702.</title>
        <authorList>
            <person name="Komaki H."/>
            <person name="Tamura T."/>
        </authorList>
    </citation>
    <scope>NUCLEOTIDE SEQUENCE [LARGE SCALE GENOMIC DNA]</scope>
    <source>
        <strain evidence="2 3">NBRC 107702</strain>
    </source>
</reference>
<proteinExistence type="predicted"/>
<dbReference type="AlphaFoldDB" id="A0A6F8XY32"/>
<dbReference type="Proteomes" id="UP000502508">
    <property type="component" value="Chromosome"/>
</dbReference>
<keyword evidence="1" id="KW-0472">Membrane</keyword>
<accession>A0A6F8XY32</accession>
<organism evidence="2 3">
    <name type="scientific">Phytohabitans flavus</name>
    <dbReference type="NCBI Taxonomy" id="1076124"/>
    <lineage>
        <taxon>Bacteria</taxon>
        <taxon>Bacillati</taxon>
        <taxon>Actinomycetota</taxon>
        <taxon>Actinomycetes</taxon>
        <taxon>Micromonosporales</taxon>
        <taxon>Micromonosporaceae</taxon>
    </lineage>
</organism>
<gene>
    <name evidence="2" type="ORF">Pflav_051170</name>
</gene>
<protein>
    <recommendedName>
        <fullName evidence="4">DUF3307 domain-containing protein</fullName>
    </recommendedName>
</protein>
<keyword evidence="1" id="KW-0812">Transmembrane</keyword>
<evidence type="ECO:0000313" key="3">
    <source>
        <dbReference type="Proteomes" id="UP000502508"/>
    </source>
</evidence>
<evidence type="ECO:0000256" key="1">
    <source>
        <dbReference type="SAM" id="Phobius"/>
    </source>
</evidence>
<keyword evidence="1" id="KW-1133">Transmembrane helix</keyword>
<sequence>MMSAEQLTIQATFGVALLALLIGHQLGDHVAQTDKQADNKAASGSAGVRAMVGHLLSYHLTAGAVLAGTAFTLELPLSLPGVVAGFAFSVVSHAILDRRTPVRQLLRYTRSPVFAEQTSPVCGMYVADQALHWFSLLVSALLIARL</sequence>
<evidence type="ECO:0008006" key="4">
    <source>
        <dbReference type="Google" id="ProtNLM"/>
    </source>
</evidence>
<evidence type="ECO:0000313" key="2">
    <source>
        <dbReference type="EMBL" id="BCB78707.1"/>
    </source>
</evidence>
<dbReference type="KEGG" id="pfla:Pflav_051170"/>
<name>A0A6F8XY32_9ACTN</name>
<dbReference type="EMBL" id="AP022870">
    <property type="protein sequence ID" value="BCB78707.1"/>
    <property type="molecule type" value="Genomic_DNA"/>
</dbReference>
<dbReference type="InterPro" id="IPR021737">
    <property type="entry name" value="Phage_phiKZ_Orf197"/>
</dbReference>
<keyword evidence="3" id="KW-1185">Reference proteome</keyword>